<keyword evidence="11" id="KW-1133">Transmembrane helix</keyword>
<keyword evidence="11" id="KW-0812">Transmembrane</keyword>
<evidence type="ECO:0000256" key="4">
    <source>
        <dbReference type="ARBA" id="ARBA00022741"/>
    </source>
</evidence>
<dbReference type="SUPFAM" id="SSF56112">
    <property type="entry name" value="Protein kinase-like (PK-like)"/>
    <property type="match status" value="1"/>
</dbReference>
<dbReference type="Proteomes" id="UP000095009">
    <property type="component" value="Unassembled WGS sequence"/>
</dbReference>
<dbReference type="Pfam" id="PF00069">
    <property type="entry name" value="Pkinase"/>
    <property type="match status" value="2"/>
</dbReference>
<keyword evidence="5 13" id="KW-0418">Kinase</keyword>
<comment type="similarity">
    <text evidence="7">Belongs to the protein kinase superfamily. Ser/Thr protein kinase family. GCN2 subfamily.</text>
</comment>
<accession>A0A1E3PF94</accession>
<dbReference type="InterPro" id="IPR050339">
    <property type="entry name" value="CC_SR_Kinase"/>
</dbReference>
<keyword evidence="3" id="KW-0808">Transferase</keyword>
<evidence type="ECO:0000256" key="2">
    <source>
        <dbReference type="ARBA" id="ARBA00022527"/>
    </source>
</evidence>
<proteinExistence type="inferred from homology"/>
<dbReference type="Gene3D" id="1.10.510.10">
    <property type="entry name" value="Transferase(Phosphotransferase) domain 1"/>
    <property type="match status" value="1"/>
</dbReference>
<feature type="region of interest" description="Disordered" evidence="10">
    <location>
        <begin position="107"/>
        <end position="136"/>
    </location>
</feature>
<keyword evidence="4" id="KW-0547">Nucleotide-binding</keyword>
<evidence type="ECO:0000313" key="14">
    <source>
        <dbReference type="Proteomes" id="UP000095009"/>
    </source>
</evidence>
<evidence type="ECO:0000256" key="9">
    <source>
        <dbReference type="ARBA" id="ARBA00048679"/>
    </source>
</evidence>
<evidence type="ECO:0000256" key="3">
    <source>
        <dbReference type="ARBA" id="ARBA00022679"/>
    </source>
</evidence>
<evidence type="ECO:0000256" key="5">
    <source>
        <dbReference type="ARBA" id="ARBA00022777"/>
    </source>
</evidence>
<evidence type="ECO:0000256" key="10">
    <source>
        <dbReference type="SAM" id="MobiDB-lite"/>
    </source>
</evidence>
<dbReference type="GO" id="GO:0005737">
    <property type="term" value="C:cytoplasm"/>
    <property type="evidence" value="ECO:0007669"/>
    <property type="project" value="TreeGrafter"/>
</dbReference>
<dbReference type="GO" id="GO:0005524">
    <property type="term" value="F:ATP binding"/>
    <property type="evidence" value="ECO:0007669"/>
    <property type="project" value="UniProtKB-KW"/>
</dbReference>
<comment type="catalytic activity">
    <reaction evidence="8">
        <text>L-threonyl-[protein] + ATP = O-phospho-L-threonyl-[protein] + ADP + H(+)</text>
        <dbReference type="Rhea" id="RHEA:46608"/>
        <dbReference type="Rhea" id="RHEA-COMP:11060"/>
        <dbReference type="Rhea" id="RHEA-COMP:11605"/>
        <dbReference type="ChEBI" id="CHEBI:15378"/>
        <dbReference type="ChEBI" id="CHEBI:30013"/>
        <dbReference type="ChEBI" id="CHEBI:30616"/>
        <dbReference type="ChEBI" id="CHEBI:61977"/>
        <dbReference type="ChEBI" id="CHEBI:456216"/>
        <dbReference type="EC" id="2.7.11.1"/>
    </reaction>
</comment>
<evidence type="ECO:0000256" key="11">
    <source>
        <dbReference type="SAM" id="Phobius"/>
    </source>
</evidence>
<dbReference type="PROSITE" id="PS50011">
    <property type="entry name" value="PROTEIN_KINASE_DOM"/>
    <property type="match status" value="1"/>
</dbReference>
<dbReference type="PANTHER" id="PTHR11042:SF138">
    <property type="entry name" value="SERINE_THREONINE-PROTEIN KINASE IKS1-RELATED"/>
    <property type="match status" value="1"/>
</dbReference>
<dbReference type="AlphaFoldDB" id="A0A1E3PF94"/>
<dbReference type="PANTHER" id="PTHR11042">
    <property type="entry name" value="EUKARYOTIC TRANSLATION INITIATION FACTOR 2-ALPHA KINASE EIF2-ALPHA KINASE -RELATED"/>
    <property type="match status" value="1"/>
</dbReference>
<evidence type="ECO:0000256" key="6">
    <source>
        <dbReference type="ARBA" id="ARBA00022840"/>
    </source>
</evidence>
<feature type="transmembrane region" description="Helical" evidence="11">
    <location>
        <begin position="727"/>
        <end position="745"/>
    </location>
</feature>
<dbReference type="OrthoDB" id="1405469at2759"/>
<dbReference type="SMART" id="SM00220">
    <property type="entry name" value="S_TKc"/>
    <property type="match status" value="1"/>
</dbReference>
<evidence type="ECO:0000256" key="1">
    <source>
        <dbReference type="ARBA" id="ARBA00012513"/>
    </source>
</evidence>
<evidence type="ECO:0000313" key="13">
    <source>
        <dbReference type="EMBL" id="ODQ64083.1"/>
    </source>
</evidence>
<evidence type="ECO:0000256" key="8">
    <source>
        <dbReference type="ARBA" id="ARBA00047899"/>
    </source>
</evidence>
<comment type="catalytic activity">
    <reaction evidence="9">
        <text>L-seryl-[protein] + ATP = O-phospho-L-seryl-[protein] + ADP + H(+)</text>
        <dbReference type="Rhea" id="RHEA:17989"/>
        <dbReference type="Rhea" id="RHEA-COMP:9863"/>
        <dbReference type="Rhea" id="RHEA-COMP:11604"/>
        <dbReference type="ChEBI" id="CHEBI:15378"/>
        <dbReference type="ChEBI" id="CHEBI:29999"/>
        <dbReference type="ChEBI" id="CHEBI:30616"/>
        <dbReference type="ChEBI" id="CHEBI:83421"/>
        <dbReference type="ChEBI" id="CHEBI:456216"/>
        <dbReference type="EC" id="2.7.11.1"/>
    </reaction>
</comment>
<dbReference type="InterPro" id="IPR011009">
    <property type="entry name" value="Kinase-like_dom_sf"/>
</dbReference>
<protein>
    <recommendedName>
        <fullName evidence="1">non-specific serine/threonine protein kinase</fullName>
        <ecNumber evidence="1">2.7.11.1</ecNumber>
    </recommendedName>
</protein>
<dbReference type="EC" id="2.7.11.1" evidence="1"/>
<name>A0A1E3PF94_9ASCO</name>
<feature type="domain" description="Protein kinase" evidence="12">
    <location>
        <begin position="214"/>
        <end position="559"/>
    </location>
</feature>
<evidence type="ECO:0000259" key="12">
    <source>
        <dbReference type="PROSITE" id="PS50011"/>
    </source>
</evidence>
<dbReference type="STRING" id="857566.A0A1E3PF94"/>
<keyword evidence="14" id="KW-1185">Reference proteome</keyword>
<reference evidence="13 14" key="1">
    <citation type="journal article" date="2016" name="Proc. Natl. Acad. Sci. U.S.A.">
        <title>Comparative genomics of biotechnologically important yeasts.</title>
        <authorList>
            <person name="Riley R."/>
            <person name="Haridas S."/>
            <person name="Wolfe K.H."/>
            <person name="Lopes M.R."/>
            <person name="Hittinger C.T."/>
            <person name="Goeker M."/>
            <person name="Salamov A.A."/>
            <person name="Wisecaver J.H."/>
            <person name="Long T.M."/>
            <person name="Calvey C.H."/>
            <person name="Aerts A.L."/>
            <person name="Barry K.W."/>
            <person name="Choi C."/>
            <person name="Clum A."/>
            <person name="Coughlan A.Y."/>
            <person name="Deshpande S."/>
            <person name="Douglass A.P."/>
            <person name="Hanson S.J."/>
            <person name="Klenk H.-P."/>
            <person name="LaButti K.M."/>
            <person name="Lapidus A."/>
            <person name="Lindquist E.A."/>
            <person name="Lipzen A.M."/>
            <person name="Meier-Kolthoff J.P."/>
            <person name="Ohm R.A."/>
            <person name="Otillar R.P."/>
            <person name="Pangilinan J.L."/>
            <person name="Peng Y."/>
            <person name="Rokas A."/>
            <person name="Rosa C.A."/>
            <person name="Scheuner C."/>
            <person name="Sibirny A.A."/>
            <person name="Slot J.C."/>
            <person name="Stielow J.B."/>
            <person name="Sun H."/>
            <person name="Kurtzman C.P."/>
            <person name="Blackwell M."/>
            <person name="Grigoriev I.V."/>
            <person name="Jeffries T.W."/>
        </authorList>
    </citation>
    <scope>NUCLEOTIDE SEQUENCE [LARGE SCALE GENOMIC DNA]</scope>
    <source>
        <strain evidence="13 14">DSM 6958</strain>
    </source>
</reference>
<keyword evidence="11" id="KW-0472">Membrane</keyword>
<dbReference type="PROSITE" id="PS00108">
    <property type="entry name" value="PROTEIN_KINASE_ST"/>
    <property type="match status" value="1"/>
</dbReference>
<dbReference type="InterPro" id="IPR000719">
    <property type="entry name" value="Prot_kinase_dom"/>
</dbReference>
<dbReference type="FunFam" id="3.30.200.20:FF:000306">
    <property type="entry name" value="IKS protein kinase"/>
    <property type="match status" value="1"/>
</dbReference>
<evidence type="ECO:0000256" key="7">
    <source>
        <dbReference type="ARBA" id="ARBA00037982"/>
    </source>
</evidence>
<keyword evidence="2" id="KW-0723">Serine/threonine-protein kinase</keyword>
<dbReference type="Gene3D" id="3.30.200.20">
    <property type="entry name" value="Phosphorylase Kinase, domain 1"/>
    <property type="match status" value="1"/>
</dbReference>
<keyword evidence="6" id="KW-0067">ATP-binding</keyword>
<dbReference type="GO" id="GO:0004674">
    <property type="term" value="F:protein serine/threonine kinase activity"/>
    <property type="evidence" value="ECO:0007669"/>
    <property type="project" value="UniProtKB-KW"/>
</dbReference>
<sequence length="746" mass="84135">MSLIHYRPNSEWSVVLHNEPRRALVLYNRHTGETTLVDDYLVNPSIDLSTNQLQYLSNMKENSKDLVIQDNHIFQDNNSSQHSIETIPYCQYCGQFISSNRHSNSIGGSELPEVSPPRRYSETYESGDDLSQSNYYEFNPTNAPMVTLPMPSSFVSSDYFLLLDSNERNDPAAADDKSDTNDFEGMDQQQQHKEPIYASISESAFSQGYFNKFFKSIKILGRGARGSVYLVEHVLDGVSLGLFACKKVSIGDDHQWLEKVLHEVNMLRVISHSNLVKYNHVWLENSSTTAFGPAVPCAYILQEYCAGGTLEDYVKKRTQAVGSGQIDIDRVRQQRRRRRRSMAEGRSGIDLERDEGDLPKQLLLEEIYSIMKDITLGVLQLHKSHIIHRDLKPSNCLLSQEISEEDDARSCLVLVSDFGEGQVEGKPRSATGVTGTLEYCAPELLQVVSGEFGQFSTKSDIFSLGMILHFLLFSRLPYNHDPALQISESPVSGSLRSEKMSDFDGLRNEVANFGGFDIHNLPTRVDVPGGLYQLLARMVSTNPQERPTAGEILKCLDTLSDVPLSSQHKRDPNLDTCLKTSNTTHRTTEIGSSLIKGTSISSRALSSTRQRVTILSNTMSEAVTELSKDTPLSIIDMPPQATSWKLQDVMFSLPSKVSTELTWNLANRTNMTDWLLKGLLILVKLYSIYGMYTSDYHKANNRYIPLAEGILLVSMGMEIQTRSRQSSIYYFVFHFVVVYLCNWYRL</sequence>
<dbReference type="InterPro" id="IPR008271">
    <property type="entry name" value="Ser/Thr_kinase_AS"/>
</dbReference>
<organism evidence="13 14">
    <name type="scientific">Nadsonia fulvescens var. elongata DSM 6958</name>
    <dbReference type="NCBI Taxonomy" id="857566"/>
    <lineage>
        <taxon>Eukaryota</taxon>
        <taxon>Fungi</taxon>
        <taxon>Dikarya</taxon>
        <taxon>Ascomycota</taxon>
        <taxon>Saccharomycotina</taxon>
        <taxon>Dipodascomycetes</taxon>
        <taxon>Dipodascales</taxon>
        <taxon>Dipodascales incertae sedis</taxon>
        <taxon>Nadsonia</taxon>
    </lineage>
</organism>
<dbReference type="EMBL" id="KV454413">
    <property type="protein sequence ID" value="ODQ64083.1"/>
    <property type="molecule type" value="Genomic_DNA"/>
</dbReference>
<gene>
    <name evidence="13" type="ORF">NADFUDRAFT_84098</name>
</gene>
<dbReference type="GO" id="GO:0005634">
    <property type="term" value="C:nucleus"/>
    <property type="evidence" value="ECO:0007669"/>
    <property type="project" value="TreeGrafter"/>
</dbReference>